<dbReference type="Gene3D" id="2.10.110.10">
    <property type="entry name" value="Cysteine Rich Protein"/>
    <property type="match status" value="2"/>
</dbReference>
<protein>
    <recommendedName>
        <fullName evidence="9">LIM zinc-binding domain-containing protein</fullName>
    </recommendedName>
</protein>
<evidence type="ECO:0000256" key="1">
    <source>
        <dbReference type="ARBA" id="ARBA00004123"/>
    </source>
</evidence>
<dbReference type="AlphaFoldDB" id="A0A818Q1N8"/>
<dbReference type="EMBL" id="CAJOBB010000261">
    <property type="protein sequence ID" value="CAF3630886.1"/>
    <property type="molecule type" value="Genomic_DNA"/>
</dbReference>
<organism evidence="10 11">
    <name type="scientific">Adineta steineri</name>
    <dbReference type="NCBI Taxonomy" id="433720"/>
    <lineage>
        <taxon>Eukaryota</taxon>
        <taxon>Metazoa</taxon>
        <taxon>Spiralia</taxon>
        <taxon>Gnathifera</taxon>
        <taxon>Rotifera</taxon>
        <taxon>Eurotatoria</taxon>
        <taxon>Bdelloidea</taxon>
        <taxon>Adinetida</taxon>
        <taxon>Adinetidae</taxon>
        <taxon>Adineta</taxon>
    </lineage>
</organism>
<dbReference type="GO" id="GO:0042805">
    <property type="term" value="F:actinin binding"/>
    <property type="evidence" value="ECO:0007669"/>
    <property type="project" value="TreeGrafter"/>
</dbReference>
<feature type="region of interest" description="Disordered" evidence="8">
    <location>
        <begin position="124"/>
        <end position="146"/>
    </location>
</feature>
<accession>A0A818Q1N8</accession>
<dbReference type="GO" id="GO:0046872">
    <property type="term" value="F:metal ion binding"/>
    <property type="evidence" value="ECO:0007669"/>
    <property type="project" value="UniProtKB-KW"/>
</dbReference>
<evidence type="ECO:0000256" key="2">
    <source>
        <dbReference type="ARBA" id="ARBA00022723"/>
    </source>
</evidence>
<dbReference type="GO" id="GO:0005634">
    <property type="term" value="C:nucleus"/>
    <property type="evidence" value="ECO:0007669"/>
    <property type="project" value="UniProtKB-SubCell"/>
</dbReference>
<keyword evidence="6" id="KW-0539">Nucleus</keyword>
<dbReference type="SUPFAM" id="SSF57716">
    <property type="entry name" value="Glucocorticoid receptor-like (DNA-binding domain)"/>
    <property type="match status" value="3"/>
</dbReference>
<evidence type="ECO:0000256" key="7">
    <source>
        <dbReference type="PROSITE-ProRule" id="PRU00125"/>
    </source>
</evidence>
<dbReference type="CDD" id="cd09326">
    <property type="entry name" value="LIM_CRP_like"/>
    <property type="match status" value="1"/>
</dbReference>
<comment type="subcellular location">
    <subcellularLocation>
        <location evidence="1">Nucleus</location>
    </subcellularLocation>
</comment>
<feature type="domain" description="LIM zinc-binding" evidence="9">
    <location>
        <begin position="42"/>
        <end position="102"/>
    </location>
</feature>
<name>A0A818Q1N8_9BILA</name>
<keyword evidence="4 7" id="KW-0862">Zinc</keyword>
<evidence type="ECO:0000259" key="9">
    <source>
        <dbReference type="PROSITE" id="PS50023"/>
    </source>
</evidence>
<proteinExistence type="predicted"/>
<keyword evidence="2 7" id="KW-0479">Metal-binding</keyword>
<evidence type="ECO:0000256" key="4">
    <source>
        <dbReference type="ARBA" id="ARBA00022833"/>
    </source>
</evidence>
<dbReference type="GO" id="GO:0045214">
    <property type="term" value="P:sarcomere organization"/>
    <property type="evidence" value="ECO:0007669"/>
    <property type="project" value="TreeGrafter"/>
</dbReference>
<gene>
    <name evidence="10" type="ORF">KXQ929_LOCUS6658</name>
</gene>
<evidence type="ECO:0000313" key="11">
    <source>
        <dbReference type="Proteomes" id="UP000663868"/>
    </source>
</evidence>
<keyword evidence="5 7" id="KW-0440">LIM domain</keyword>
<evidence type="ECO:0000256" key="6">
    <source>
        <dbReference type="ARBA" id="ARBA00023242"/>
    </source>
</evidence>
<dbReference type="FunFam" id="2.10.110.10:FF:000001">
    <property type="entry name" value="Cysteine and glycine-rich protein 1"/>
    <property type="match status" value="1"/>
</dbReference>
<evidence type="ECO:0000256" key="5">
    <source>
        <dbReference type="ARBA" id="ARBA00023038"/>
    </source>
</evidence>
<dbReference type="Proteomes" id="UP000663868">
    <property type="component" value="Unassembled WGS sequence"/>
</dbReference>
<evidence type="ECO:0000256" key="8">
    <source>
        <dbReference type="SAM" id="MobiDB-lite"/>
    </source>
</evidence>
<evidence type="ECO:0000256" key="3">
    <source>
        <dbReference type="ARBA" id="ARBA00022737"/>
    </source>
</evidence>
<feature type="compositionally biased region" description="Polar residues" evidence="8">
    <location>
        <begin position="125"/>
        <end position="134"/>
    </location>
</feature>
<dbReference type="InterPro" id="IPR001781">
    <property type="entry name" value="Znf_LIM"/>
</dbReference>
<evidence type="ECO:0000313" key="10">
    <source>
        <dbReference type="EMBL" id="CAF3630886.1"/>
    </source>
</evidence>
<dbReference type="GO" id="GO:0060537">
    <property type="term" value="P:muscle tissue development"/>
    <property type="evidence" value="ECO:0007669"/>
    <property type="project" value="TreeGrafter"/>
</dbReference>
<dbReference type="GO" id="GO:0008307">
    <property type="term" value="F:structural constituent of muscle"/>
    <property type="evidence" value="ECO:0007669"/>
    <property type="project" value="TreeGrafter"/>
</dbReference>
<dbReference type="PANTHER" id="PTHR24215:SF35">
    <property type="entry name" value="MUSCLE LIM PROTEIN MLP84B"/>
    <property type="match status" value="1"/>
</dbReference>
<feature type="non-terminal residue" evidence="10">
    <location>
        <position position="1"/>
    </location>
</feature>
<sequence>KMPFKVPEAAKCPKCNQSVFAAEEVPAAGKKFHKMCFKCAIVRCPKCNQPVYHAEEVPAAGKKWHKTCFKCGLCKKMLESTTLAEHEGNLFCKQCYARKFGPKGVGFGGGAGCLGMDTGEHLGNKSGSEMTNKPNYAAPPGAGQHD</sequence>
<dbReference type="PROSITE" id="PS00478">
    <property type="entry name" value="LIM_DOMAIN_1"/>
    <property type="match status" value="1"/>
</dbReference>
<keyword evidence="3" id="KW-0677">Repeat</keyword>
<dbReference type="PROSITE" id="PS50023">
    <property type="entry name" value="LIM_DOMAIN_2"/>
    <property type="match status" value="1"/>
</dbReference>
<dbReference type="SMART" id="SM00132">
    <property type="entry name" value="LIM"/>
    <property type="match status" value="1"/>
</dbReference>
<comment type="caution">
    <text evidence="10">The sequence shown here is derived from an EMBL/GenBank/DDBJ whole genome shotgun (WGS) entry which is preliminary data.</text>
</comment>
<dbReference type="Pfam" id="PF00412">
    <property type="entry name" value="LIM"/>
    <property type="match status" value="2"/>
</dbReference>
<dbReference type="PANTHER" id="PTHR24215">
    <property type="entry name" value="RHO-GTPASE-ACTIVATING PROTEIN LRG1"/>
    <property type="match status" value="1"/>
</dbReference>
<dbReference type="GO" id="GO:0030018">
    <property type="term" value="C:Z disc"/>
    <property type="evidence" value="ECO:0007669"/>
    <property type="project" value="TreeGrafter"/>
</dbReference>
<reference evidence="10" key="1">
    <citation type="submission" date="2021-02" db="EMBL/GenBank/DDBJ databases">
        <authorList>
            <person name="Nowell W R."/>
        </authorList>
    </citation>
    <scope>NUCLEOTIDE SEQUENCE</scope>
</reference>